<sequence length="349" mass="38611">MALEVTGNAQNPFIQVAVLLHMLDPVRGEPIAHSLDRDPNEIETPRERLLKRKFLESFALICAIRKDGDTVSAACMEEGMPEGTVVRVASNHGVSESTLQGLRNLMDILNNVASGTFNPSAGESEVLTRIIQLDIAKIRSYLKELRSVNDIHEESVIGLESRMAGSTCSPSNQSPFETFAKWFANILAIKALPADSTPESLVDHILWALEAKRTHLTCLRTAFSADKHNLPRWIYAIFKLGRYAIAARALLQLASEVPSLFSPMLAEPVTAPARTQFGFSQGEMPLTYVLRRIVGSREEEYVSRLARVWNVPDPETHFRNACSLNLSVHAEVQLITVGCWTSRSTGSDT</sequence>
<organism evidence="1 2">
    <name type="scientific">Dactylonectria macrodidyma</name>
    <dbReference type="NCBI Taxonomy" id="307937"/>
    <lineage>
        <taxon>Eukaryota</taxon>
        <taxon>Fungi</taxon>
        <taxon>Dikarya</taxon>
        <taxon>Ascomycota</taxon>
        <taxon>Pezizomycotina</taxon>
        <taxon>Sordariomycetes</taxon>
        <taxon>Hypocreomycetidae</taxon>
        <taxon>Hypocreales</taxon>
        <taxon>Nectriaceae</taxon>
        <taxon>Dactylonectria</taxon>
    </lineage>
</organism>
<evidence type="ECO:0000313" key="2">
    <source>
        <dbReference type="Proteomes" id="UP000738349"/>
    </source>
</evidence>
<keyword evidence="2" id="KW-1185">Reference proteome</keyword>
<dbReference type="EMBL" id="JAGMUV010000056">
    <property type="protein sequence ID" value="KAH7108966.1"/>
    <property type="molecule type" value="Genomic_DNA"/>
</dbReference>
<protein>
    <submittedName>
        <fullName evidence="1">Uncharacterized protein</fullName>
    </submittedName>
</protein>
<dbReference type="Proteomes" id="UP000738349">
    <property type="component" value="Unassembled WGS sequence"/>
</dbReference>
<dbReference type="OrthoDB" id="4851849at2759"/>
<evidence type="ECO:0000313" key="1">
    <source>
        <dbReference type="EMBL" id="KAH7108966.1"/>
    </source>
</evidence>
<gene>
    <name evidence="1" type="ORF">EDB81DRAFT_704908</name>
</gene>
<dbReference type="AlphaFoldDB" id="A0A9P9CXN7"/>
<comment type="caution">
    <text evidence="1">The sequence shown here is derived from an EMBL/GenBank/DDBJ whole genome shotgun (WGS) entry which is preliminary data.</text>
</comment>
<name>A0A9P9CXN7_9HYPO</name>
<reference evidence="1" key="1">
    <citation type="journal article" date="2021" name="Nat. Commun.">
        <title>Genetic determinants of endophytism in the Arabidopsis root mycobiome.</title>
        <authorList>
            <person name="Mesny F."/>
            <person name="Miyauchi S."/>
            <person name="Thiergart T."/>
            <person name="Pickel B."/>
            <person name="Atanasova L."/>
            <person name="Karlsson M."/>
            <person name="Huettel B."/>
            <person name="Barry K.W."/>
            <person name="Haridas S."/>
            <person name="Chen C."/>
            <person name="Bauer D."/>
            <person name="Andreopoulos W."/>
            <person name="Pangilinan J."/>
            <person name="LaButti K."/>
            <person name="Riley R."/>
            <person name="Lipzen A."/>
            <person name="Clum A."/>
            <person name="Drula E."/>
            <person name="Henrissat B."/>
            <person name="Kohler A."/>
            <person name="Grigoriev I.V."/>
            <person name="Martin F.M."/>
            <person name="Hacquard S."/>
        </authorList>
    </citation>
    <scope>NUCLEOTIDE SEQUENCE</scope>
    <source>
        <strain evidence="1">MPI-CAGE-AT-0147</strain>
    </source>
</reference>
<accession>A0A9P9CXN7</accession>
<proteinExistence type="predicted"/>